<organism evidence="14 15">
    <name type="scientific">Kocuria varians</name>
    <name type="common">Micrococcus varians</name>
    <dbReference type="NCBI Taxonomy" id="1272"/>
    <lineage>
        <taxon>Bacteria</taxon>
        <taxon>Bacillati</taxon>
        <taxon>Actinomycetota</taxon>
        <taxon>Actinomycetes</taxon>
        <taxon>Micrococcales</taxon>
        <taxon>Micrococcaceae</taxon>
        <taxon>Kocuria</taxon>
    </lineage>
</organism>
<evidence type="ECO:0000256" key="2">
    <source>
        <dbReference type="ARBA" id="ARBA00001974"/>
    </source>
</evidence>
<evidence type="ECO:0000313" key="15">
    <source>
        <dbReference type="Proteomes" id="UP000216825"/>
    </source>
</evidence>
<dbReference type="Gene3D" id="3.50.50.60">
    <property type="entry name" value="FAD/NAD(P)-binding domain"/>
    <property type="match status" value="1"/>
</dbReference>
<keyword evidence="9 12" id="KW-0274">FAD</keyword>
<evidence type="ECO:0000256" key="10">
    <source>
        <dbReference type="ARBA" id="ARBA00023002"/>
    </source>
</evidence>
<comment type="function">
    <text evidence="3 12">Involved in coproporphyrin-dependent heme b biosynthesis. Catalyzes the oxidation of coproporphyrinogen III to coproporphyrin III.</text>
</comment>
<dbReference type="InterPro" id="IPR004572">
    <property type="entry name" value="Protoporphyrinogen_oxidase"/>
</dbReference>
<evidence type="ECO:0000259" key="13">
    <source>
        <dbReference type="Pfam" id="PF01593"/>
    </source>
</evidence>
<dbReference type="RefSeq" id="WP_094394327.1">
    <property type="nucleotide sequence ID" value="NZ_CP059343.1"/>
</dbReference>
<accession>A0A7D7Q5W3</accession>
<comment type="catalytic activity">
    <reaction evidence="1">
        <text>coproporphyrinogen III + 3 O2 = coproporphyrin III + 3 H2O2</text>
        <dbReference type="Rhea" id="RHEA:43436"/>
        <dbReference type="ChEBI" id="CHEBI:15379"/>
        <dbReference type="ChEBI" id="CHEBI:16240"/>
        <dbReference type="ChEBI" id="CHEBI:57309"/>
        <dbReference type="ChEBI" id="CHEBI:131725"/>
        <dbReference type="EC" id="1.3.3.15"/>
    </reaction>
    <physiologicalReaction direction="left-to-right" evidence="1">
        <dbReference type="Rhea" id="RHEA:43437"/>
    </physiologicalReaction>
</comment>
<dbReference type="InterPro" id="IPR002937">
    <property type="entry name" value="Amino_oxidase"/>
</dbReference>
<protein>
    <recommendedName>
        <fullName evidence="7 12">Coproporphyrinogen III oxidase</fullName>
        <ecNumber evidence="6 12">1.3.3.15</ecNumber>
    </recommendedName>
</protein>
<evidence type="ECO:0000256" key="7">
    <source>
        <dbReference type="ARBA" id="ARBA00019046"/>
    </source>
</evidence>
<feature type="domain" description="Amine oxidase" evidence="13">
    <location>
        <begin position="25"/>
        <end position="434"/>
    </location>
</feature>
<evidence type="ECO:0000256" key="1">
    <source>
        <dbReference type="ARBA" id="ARBA00001755"/>
    </source>
</evidence>
<dbReference type="Proteomes" id="UP000216825">
    <property type="component" value="Chromosome"/>
</dbReference>
<comment type="subcellular location">
    <subcellularLocation>
        <location evidence="12">Cytoplasm</location>
    </subcellularLocation>
</comment>
<keyword evidence="11 12" id="KW-0350">Heme biosynthesis</keyword>
<sequence>MTTSSGEKRRTPRRPRTALVVGGGVAGLTAARDLAAAGLRVTLVEASDHFGGAVGAHEVAGLVLDSGAESFATRSTAVPELLDELGLADRVVTPDPAGSWLYLPEGAIPAPRSGVLGIPADPSDPELRVPLGRAGAARARLDRVLPAAVGAGERTVGGLVRARMGQRVVDRLVSPFVSGVYSTHPDRLDVDAVAPGLRSRLRELGSLGAAAGALREATPAGSNVAGLDGGMNLLSERLVHDAERLGVKLVTRYDVIALDRDPRRPGWMVIQRQPTDGDKTAVARGELLVMATDGPTAVRLMGSHMQDAQNYTPRSGPRIALATLVLDCPALDPAPRGTGLLVSEDVRDVRAKALTHASAKWKWVAREAGEHRHVLRLSYGRATPRRAGPSPEVALEDKHLIALALGDASTLLGVPIAPEQLVGADVVRWHAALPRTDPGHSARVTGFRRALKEIPDAAAVGAWLSGTGLAAVVADTRKQVRALLEHHGYEVAAPPGGAGTGSQ</sequence>
<dbReference type="NCBIfam" id="TIGR00562">
    <property type="entry name" value="proto_IX_ox"/>
    <property type="match status" value="1"/>
</dbReference>
<evidence type="ECO:0000256" key="12">
    <source>
        <dbReference type="RuleBase" id="RU364052"/>
    </source>
</evidence>
<comment type="similarity">
    <text evidence="5 12">Belongs to the protoporphyrinogen/coproporphyrinogen oxidase family. Coproporphyrinogen III oxidase subfamily.</text>
</comment>
<evidence type="ECO:0000256" key="9">
    <source>
        <dbReference type="ARBA" id="ARBA00022827"/>
    </source>
</evidence>
<dbReference type="SUPFAM" id="SSF54373">
    <property type="entry name" value="FAD-linked reductases, C-terminal domain"/>
    <property type="match status" value="1"/>
</dbReference>
<keyword evidence="12" id="KW-0963">Cytoplasm</keyword>
<evidence type="ECO:0000256" key="6">
    <source>
        <dbReference type="ARBA" id="ARBA00012402"/>
    </source>
</evidence>
<dbReference type="AlphaFoldDB" id="A0A7D7Q5W3"/>
<dbReference type="InterPro" id="IPR050464">
    <property type="entry name" value="Zeta_carotene_desat/Oxidored"/>
</dbReference>
<dbReference type="GO" id="GO:0004729">
    <property type="term" value="F:oxygen-dependent protoporphyrinogen oxidase activity"/>
    <property type="evidence" value="ECO:0007669"/>
    <property type="project" value="UniProtKB-UniRule"/>
</dbReference>
<dbReference type="EC" id="1.3.3.15" evidence="6 12"/>
<name>A0A7D7Q5W3_KOCVA</name>
<dbReference type="Pfam" id="PF01593">
    <property type="entry name" value="Amino_oxidase"/>
    <property type="match status" value="1"/>
</dbReference>
<dbReference type="UniPathway" id="UPA00252"/>
<comment type="cofactor">
    <cofactor evidence="2 12">
        <name>FAD</name>
        <dbReference type="ChEBI" id="CHEBI:57692"/>
    </cofactor>
</comment>
<reference evidence="14 15" key="2">
    <citation type="submission" date="2020-07" db="EMBL/GenBank/DDBJ databases">
        <title>Genome of starter culture bacteria Kocuria salsicia reveals its technological properties and safety for usage in meat industry.</title>
        <authorList>
            <person name="Michael M."/>
            <person name="Konstantin K."/>
            <person name="Evgenii K."/>
            <person name="Galina S."/>
            <person name="Oksana K."/>
            <person name="Andrei L."/>
        </authorList>
    </citation>
    <scope>NUCLEOTIDE SEQUENCE [LARGE SCALE GENOMIC DNA]</scope>
    <source>
        <strain evidence="14 15">80</strain>
    </source>
</reference>
<gene>
    <name evidence="14" type="primary">hemY</name>
    <name evidence="14" type="ORF">CIB50_0002307</name>
</gene>
<dbReference type="GO" id="GO:0005737">
    <property type="term" value="C:cytoplasm"/>
    <property type="evidence" value="ECO:0007669"/>
    <property type="project" value="UniProtKB-SubCell"/>
</dbReference>
<evidence type="ECO:0000256" key="3">
    <source>
        <dbReference type="ARBA" id="ARBA00002185"/>
    </source>
</evidence>
<keyword evidence="8 12" id="KW-0285">Flavoprotein</keyword>
<dbReference type="PANTHER" id="PTHR42923">
    <property type="entry name" value="PROTOPORPHYRINOGEN OXIDASE"/>
    <property type="match status" value="1"/>
</dbReference>
<dbReference type="KEGG" id="kvr:CIB50_0002307"/>
<dbReference type="SUPFAM" id="SSF51905">
    <property type="entry name" value="FAD/NAD(P)-binding domain"/>
    <property type="match status" value="1"/>
</dbReference>
<keyword evidence="10 12" id="KW-0560">Oxidoreductase</keyword>
<evidence type="ECO:0000256" key="8">
    <source>
        <dbReference type="ARBA" id="ARBA00022630"/>
    </source>
</evidence>
<dbReference type="PRINTS" id="PR00420">
    <property type="entry name" value="RNGMNOXGNASE"/>
</dbReference>
<comment type="pathway">
    <text evidence="4 12">Porphyrin-containing compound metabolism; protoheme biosynthesis.</text>
</comment>
<evidence type="ECO:0000256" key="4">
    <source>
        <dbReference type="ARBA" id="ARBA00004744"/>
    </source>
</evidence>
<dbReference type="PANTHER" id="PTHR42923:SF3">
    <property type="entry name" value="PROTOPORPHYRINOGEN OXIDASE"/>
    <property type="match status" value="1"/>
</dbReference>
<dbReference type="EMBL" id="CP059343">
    <property type="protein sequence ID" value="QMS57560.1"/>
    <property type="molecule type" value="Genomic_DNA"/>
</dbReference>
<evidence type="ECO:0000256" key="11">
    <source>
        <dbReference type="ARBA" id="ARBA00023133"/>
    </source>
</evidence>
<reference evidence="15" key="1">
    <citation type="submission" date="2017-08" db="EMBL/GenBank/DDBJ databases">
        <title>Draft Genome Sequence of Kocuria varians 80.</title>
        <authorList>
            <person name="Minaev M."/>
            <person name="Kurbakov K.A."/>
            <person name="Solodovnikova G.I."/>
            <person name="Kuznetsova O.A."/>
            <person name="Lisitsyn A.B."/>
        </authorList>
    </citation>
    <scope>NUCLEOTIDE SEQUENCE [LARGE SCALE GENOMIC DNA]</scope>
    <source>
        <strain evidence="15">80</strain>
    </source>
</reference>
<evidence type="ECO:0000256" key="5">
    <source>
        <dbReference type="ARBA" id="ARBA00008310"/>
    </source>
</evidence>
<proteinExistence type="inferred from homology"/>
<dbReference type="Gene3D" id="1.10.3110.10">
    <property type="entry name" value="protoporphyrinogen ix oxidase, domain 3"/>
    <property type="match status" value="1"/>
</dbReference>
<dbReference type="InterPro" id="IPR036188">
    <property type="entry name" value="FAD/NAD-bd_sf"/>
</dbReference>
<dbReference type="Gene3D" id="3.90.660.20">
    <property type="entry name" value="Protoporphyrinogen oxidase, mitochondrial, domain 2"/>
    <property type="match status" value="1"/>
</dbReference>
<dbReference type="GO" id="GO:0006783">
    <property type="term" value="P:heme biosynthetic process"/>
    <property type="evidence" value="ECO:0007669"/>
    <property type="project" value="UniProtKB-UniRule"/>
</dbReference>
<keyword evidence="15" id="KW-1185">Reference proteome</keyword>
<evidence type="ECO:0000313" key="14">
    <source>
        <dbReference type="EMBL" id="QMS57560.1"/>
    </source>
</evidence>